<dbReference type="NCBIfam" id="NF003614">
    <property type="entry name" value="PRK05257.3-5"/>
    <property type="match status" value="1"/>
</dbReference>
<dbReference type="NCBIfam" id="NF009875">
    <property type="entry name" value="PRK13339.1"/>
    <property type="match status" value="1"/>
</dbReference>
<keyword evidence="6 9" id="KW-0285">Flavoprotein</keyword>
<evidence type="ECO:0000256" key="2">
    <source>
        <dbReference type="ARBA" id="ARBA00001974"/>
    </source>
</evidence>
<dbReference type="NCBIfam" id="NF003603">
    <property type="entry name" value="PRK05257.1-1"/>
    <property type="match status" value="1"/>
</dbReference>
<evidence type="ECO:0000256" key="1">
    <source>
        <dbReference type="ARBA" id="ARBA00001139"/>
    </source>
</evidence>
<evidence type="ECO:0000256" key="5">
    <source>
        <dbReference type="ARBA" id="ARBA00022532"/>
    </source>
</evidence>
<evidence type="ECO:0000256" key="9">
    <source>
        <dbReference type="HAMAP-Rule" id="MF_00212"/>
    </source>
</evidence>
<name>A0ABR7UUU6_9FLAO</name>
<evidence type="ECO:0000256" key="4">
    <source>
        <dbReference type="ARBA" id="ARBA00006389"/>
    </source>
</evidence>
<dbReference type="PANTHER" id="PTHR43104">
    <property type="entry name" value="L-2-HYDROXYGLUTARATE DEHYDROGENASE, MITOCHONDRIAL"/>
    <property type="match status" value="1"/>
</dbReference>
<dbReference type="NCBIfam" id="TIGR01320">
    <property type="entry name" value="mal_quin_oxido"/>
    <property type="match status" value="1"/>
</dbReference>
<dbReference type="Pfam" id="PF06039">
    <property type="entry name" value="Mqo"/>
    <property type="match status" value="1"/>
</dbReference>
<comment type="catalytic activity">
    <reaction evidence="1 9">
        <text>(S)-malate + a quinone = a quinol + oxaloacetate</text>
        <dbReference type="Rhea" id="RHEA:46012"/>
        <dbReference type="ChEBI" id="CHEBI:15589"/>
        <dbReference type="ChEBI" id="CHEBI:16452"/>
        <dbReference type="ChEBI" id="CHEBI:24646"/>
        <dbReference type="ChEBI" id="CHEBI:132124"/>
        <dbReference type="EC" id="1.1.5.4"/>
    </reaction>
</comment>
<keyword evidence="8 9" id="KW-0560">Oxidoreductase</keyword>
<evidence type="ECO:0000256" key="3">
    <source>
        <dbReference type="ARBA" id="ARBA00005012"/>
    </source>
</evidence>
<dbReference type="EC" id="1.1.5.4" evidence="9"/>
<keyword evidence="7 9" id="KW-0274">FAD</keyword>
<evidence type="ECO:0000256" key="7">
    <source>
        <dbReference type="ARBA" id="ARBA00022827"/>
    </source>
</evidence>
<keyword evidence="11" id="KW-1185">Reference proteome</keyword>
<protein>
    <recommendedName>
        <fullName evidence="9">Probable malate:quinone oxidoreductase</fullName>
        <ecNumber evidence="9">1.1.5.4</ecNumber>
    </recommendedName>
    <alternativeName>
        <fullName evidence="9">MQO</fullName>
    </alternativeName>
    <alternativeName>
        <fullName evidence="9">Malate dehydrogenase [quinone]</fullName>
    </alternativeName>
</protein>
<comment type="caution">
    <text evidence="10">The sequence shown here is derived from an EMBL/GenBank/DDBJ whole genome shotgun (WGS) entry which is preliminary data.</text>
</comment>
<sequence length="497" mass="55224">MSDTTIRSHCDVVLIGAGIMSATLGIILKELQPDLTIDIYERLDNAAAESSDAWNNAGTGHSAFCELNYTPEGSDGSIDPKKAISIAESFEVSRQFWAYLAQKGIVKSPENFIKRIPHISFVWGDKNVEFLTKRFKALQANPLFEEMQFSTDFAELKSWMPLVMEGRKESEKVAGTSMAIGTDVNFGELTRNMFQYLTQMEGVNMYFGHEVKKLRQKENKTWRIKIKNLNDGSIRKAYPKFVFIGAGGGSLPLLEKADIPEGKGFGGFPVSGQWLKCTNPDVIAKHESKVYGKASVGAPPMSVPHIDSRMINGEKQLLFGPFAGFSTRFLKNGKYSDLPKSIQLDNIMPMLIAGYKNIPLTKYLIEQVRQSPADRIKALREYVPGAKSKDWVLERAGQRVQVIKKDEKEGGKLEFGTEVITAADGTLSVLLGASPGASTAVSIMIDVISRCYKNEIKTPEWQAKFKEMIPSYGQKLNENPELLKAVRENTATVLKLK</sequence>
<evidence type="ECO:0000313" key="10">
    <source>
        <dbReference type="EMBL" id="MBD0726157.1"/>
    </source>
</evidence>
<dbReference type="InterPro" id="IPR036188">
    <property type="entry name" value="FAD/NAD-bd_sf"/>
</dbReference>
<keyword evidence="5 9" id="KW-0816">Tricarboxylic acid cycle</keyword>
<comment type="cofactor">
    <cofactor evidence="2 9">
        <name>FAD</name>
        <dbReference type="ChEBI" id="CHEBI:57692"/>
    </cofactor>
</comment>
<dbReference type="NCBIfam" id="NF003611">
    <property type="entry name" value="PRK05257.3-2"/>
    <property type="match status" value="1"/>
</dbReference>
<evidence type="ECO:0000256" key="8">
    <source>
        <dbReference type="ARBA" id="ARBA00023002"/>
    </source>
</evidence>
<evidence type="ECO:0000256" key="6">
    <source>
        <dbReference type="ARBA" id="ARBA00022630"/>
    </source>
</evidence>
<accession>A0ABR7UUU6</accession>
<evidence type="ECO:0000313" key="11">
    <source>
        <dbReference type="Proteomes" id="UP000661715"/>
    </source>
</evidence>
<dbReference type="NCBIfam" id="NF003605">
    <property type="entry name" value="PRK05257.1-4"/>
    <property type="match status" value="1"/>
</dbReference>
<dbReference type="PANTHER" id="PTHR43104:SF2">
    <property type="entry name" value="L-2-HYDROXYGLUTARATE DEHYDROGENASE, MITOCHONDRIAL"/>
    <property type="match status" value="1"/>
</dbReference>
<reference evidence="10 11" key="1">
    <citation type="journal article" date="2020" name="Microbiol. Res.">
        <title>Flavobacterium pokkalii sp. nov., a novel plant growth promoting native rhizobacteria isolated from pokkali rice grown in coastal saline affected agricultural regions of southern India, Kerala.</title>
        <authorList>
            <person name="Menon R.R."/>
            <person name="Kumari S."/>
            <person name="Viver T."/>
            <person name="Rameshkumar N."/>
        </authorList>
    </citation>
    <scope>NUCLEOTIDE SEQUENCE [LARGE SCALE GENOMIC DNA]</scope>
    <source>
        <strain evidence="10 11">L1I52</strain>
    </source>
</reference>
<dbReference type="RefSeq" id="WP_055092863.1">
    <property type="nucleotide sequence ID" value="NZ_NASZ01000023.1"/>
</dbReference>
<dbReference type="SUPFAM" id="SSF51905">
    <property type="entry name" value="FAD/NAD(P)-binding domain"/>
    <property type="match status" value="1"/>
</dbReference>
<organism evidence="10 11">
    <name type="scientific">Flavobacterium pokkalii</name>
    <dbReference type="NCBI Taxonomy" id="1940408"/>
    <lineage>
        <taxon>Bacteria</taxon>
        <taxon>Pseudomonadati</taxon>
        <taxon>Bacteroidota</taxon>
        <taxon>Flavobacteriia</taxon>
        <taxon>Flavobacteriales</taxon>
        <taxon>Flavobacteriaceae</taxon>
        <taxon>Flavobacterium</taxon>
    </lineage>
</organism>
<dbReference type="Proteomes" id="UP000661715">
    <property type="component" value="Unassembled WGS sequence"/>
</dbReference>
<proteinExistence type="inferred from homology"/>
<gene>
    <name evidence="9" type="primary">mqo</name>
    <name evidence="10" type="ORF">B6A10_13335</name>
</gene>
<dbReference type="NCBIfam" id="NF003613">
    <property type="entry name" value="PRK05257.3-4"/>
    <property type="match status" value="1"/>
</dbReference>
<dbReference type="NCBIfam" id="NF003606">
    <property type="entry name" value="PRK05257.2-1"/>
    <property type="match status" value="1"/>
</dbReference>
<dbReference type="InterPro" id="IPR006231">
    <property type="entry name" value="MQO"/>
</dbReference>
<dbReference type="HAMAP" id="MF_00212">
    <property type="entry name" value="MQO"/>
    <property type="match status" value="1"/>
</dbReference>
<comment type="pathway">
    <text evidence="3 9">Carbohydrate metabolism; tricarboxylic acid cycle; oxaloacetate from (S)-malate (quinone route): step 1/1.</text>
</comment>
<dbReference type="EMBL" id="NASZ01000023">
    <property type="protein sequence ID" value="MBD0726157.1"/>
    <property type="molecule type" value="Genomic_DNA"/>
</dbReference>
<comment type="similarity">
    <text evidence="4 9">Belongs to the MQO family.</text>
</comment>